<dbReference type="AlphaFoldDB" id="A0A7V7RNW7"/>
<dbReference type="RefSeq" id="WP_151573594.1">
    <property type="nucleotide sequence ID" value="NZ_WBOT01000002.1"/>
</dbReference>
<dbReference type="EMBL" id="WBOT01000002">
    <property type="protein sequence ID" value="KAB2334280.1"/>
    <property type="molecule type" value="Genomic_DNA"/>
</dbReference>
<accession>A0A7V7RNW7</accession>
<protein>
    <submittedName>
        <fullName evidence="1">Uncharacterized protein</fullName>
    </submittedName>
</protein>
<comment type="caution">
    <text evidence="1">The sequence shown here is derived from an EMBL/GenBank/DDBJ whole genome shotgun (WGS) entry which is preliminary data.</text>
</comment>
<sequence length="152" mass="17526">MIYHELLNEYIKKSGLSLRQISEQMKNRGVKIDKSYISKLQNGVVNPPSLVITLALADVTGGEPEKLVQLAQSDGISSQFLTEMLSVSEDLMKKSLDQKWLLEKMSKLEMLEKENKELKSMVLWSARRLHKTYKGYIYDDYEKVTGEKPERL</sequence>
<proteinExistence type="predicted"/>
<dbReference type="Proteomes" id="UP000441354">
    <property type="component" value="Unassembled WGS sequence"/>
</dbReference>
<dbReference type="SUPFAM" id="SSF47413">
    <property type="entry name" value="lambda repressor-like DNA-binding domains"/>
    <property type="match status" value="1"/>
</dbReference>
<reference evidence="1 2" key="1">
    <citation type="journal article" date="2014" name="Arch. Microbiol.">
        <title>Bacillus mesophilum sp. nov., strain IITR-54T, a novel 4-chlorobiphenyl dechlorinating bacterium.</title>
        <authorList>
            <person name="Manickam N."/>
            <person name="Singh N.K."/>
            <person name="Bajaj A."/>
            <person name="Kumar R.M."/>
            <person name="Kaur G."/>
            <person name="Kaur N."/>
            <person name="Bala M."/>
            <person name="Kumar A."/>
            <person name="Mayilraj S."/>
        </authorList>
    </citation>
    <scope>NUCLEOTIDE SEQUENCE [LARGE SCALE GENOMIC DNA]</scope>
    <source>
        <strain evidence="1 2">IITR-54</strain>
    </source>
</reference>
<name>A0A7V7RNW7_9BACI</name>
<dbReference type="InterPro" id="IPR010982">
    <property type="entry name" value="Lambda_DNA-bd_dom_sf"/>
</dbReference>
<gene>
    <name evidence="1" type="ORF">F7732_09425</name>
</gene>
<keyword evidence="2" id="KW-1185">Reference proteome</keyword>
<dbReference type="OrthoDB" id="9812960at2"/>
<dbReference type="GO" id="GO:0003677">
    <property type="term" value="F:DNA binding"/>
    <property type="evidence" value="ECO:0007669"/>
    <property type="project" value="InterPro"/>
</dbReference>
<organism evidence="1 2">
    <name type="scientific">Bacillus mesophilum</name>
    <dbReference type="NCBI Taxonomy" id="1071718"/>
    <lineage>
        <taxon>Bacteria</taxon>
        <taxon>Bacillati</taxon>
        <taxon>Bacillota</taxon>
        <taxon>Bacilli</taxon>
        <taxon>Bacillales</taxon>
        <taxon>Bacillaceae</taxon>
        <taxon>Bacillus</taxon>
    </lineage>
</organism>
<evidence type="ECO:0000313" key="1">
    <source>
        <dbReference type="EMBL" id="KAB2334280.1"/>
    </source>
</evidence>
<dbReference type="Gene3D" id="1.10.260.40">
    <property type="entry name" value="lambda repressor-like DNA-binding domains"/>
    <property type="match status" value="1"/>
</dbReference>
<evidence type="ECO:0000313" key="2">
    <source>
        <dbReference type="Proteomes" id="UP000441354"/>
    </source>
</evidence>